<evidence type="ECO:0000313" key="2">
    <source>
        <dbReference type="EMBL" id="RUS78471.1"/>
    </source>
</evidence>
<comment type="caution">
    <text evidence="2">The sequence shown here is derived from an EMBL/GenBank/DDBJ whole genome shotgun (WGS) entry which is preliminary data.</text>
</comment>
<reference evidence="2 3" key="1">
    <citation type="submission" date="2019-01" db="EMBL/GenBank/DDBJ databases">
        <title>A draft genome assembly of the solar-powered sea slug Elysia chlorotica.</title>
        <authorList>
            <person name="Cai H."/>
            <person name="Li Q."/>
            <person name="Fang X."/>
            <person name="Li J."/>
            <person name="Curtis N.E."/>
            <person name="Altenburger A."/>
            <person name="Shibata T."/>
            <person name="Feng M."/>
            <person name="Maeda T."/>
            <person name="Schwartz J.A."/>
            <person name="Shigenobu S."/>
            <person name="Lundholm N."/>
            <person name="Nishiyama T."/>
            <person name="Yang H."/>
            <person name="Hasebe M."/>
            <person name="Li S."/>
            <person name="Pierce S.K."/>
            <person name="Wang J."/>
        </authorList>
    </citation>
    <scope>NUCLEOTIDE SEQUENCE [LARGE SCALE GENOMIC DNA]</scope>
    <source>
        <strain evidence="2">EC2010</strain>
        <tissue evidence="2">Whole organism of an adult</tissue>
    </source>
</reference>
<proteinExistence type="predicted"/>
<feature type="region of interest" description="Disordered" evidence="1">
    <location>
        <begin position="367"/>
        <end position="386"/>
    </location>
</feature>
<feature type="compositionally biased region" description="Polar residues" evidence="1">
    <location>
        <begin position="681"/>
        <end position="695"/>
    </location>
</feature>
<evidence type="ECO:0008006" key="4">
    <source>
        <dbReference type="Google" id="ProtNLM"/>
    </source>
</evidence>
<keyword evidence="3" id="KW-1185">Reference proteome</keyword>
<evidence type="ECO:0000313" key="3">
    <source>
        <dbReference type="Proteomes" id="UP000271974"/>
    </source>
</evidence>
<protein>
    <recommendedName>
        <fullName evidence="4">Profilin</fullName>
    </recommendedName>
</protein>
<name>A0A433TA66_ELYCH</name>
<feature type="compositionally biased region" description="Basic residues" evidence="1">
    <location>
        <begin position="848"/>
        <end position="863"/>
    </location>
</feature>
<gene>
    <name evidence="2" type="ORF">EGW08_013759</name>
</gene>
<feature type="region of interest" description="Disordered" evidence="1">
    <location>
        <begin position="40"/>
        <end position="72"/>
    </location>
</feature>
<sequence length="1219" mass="134655">MNNQPNSPVPCEHSVSQQLGIEDEWGDFCSPREESIAPADVYGNLRAGERDPATFDQESKGNDCVSNPPSFDFPTRLKDPALSGEDGLSISSSCHSCDERIEDIGEDENLYKLTMREYGSNKKLSMHSSKTPLSMIGIGENPEVELSVQDTGVVSRSVQPVDLMDLDSRPHSTVDNVKIHTVQETSSVSCEQVESAEFYKTSQKKSDRLDLNEKCLSNIGNGPLAQGFDNKDISRSQYDGKLDSGVFNLKNDSQTDKEHADLVNCPEISKKFEEIMSKIGTYASNSVMVGDSIIDFNTNLHPGQMIKQTNVEGHVKILDKNPTTHWKRLMETNIESMQGTCHGSRVTKHEAAVRRFTNSTGNCEVQSIGSNRPTGRYSGVKVDSPTGKTIFDHSRTTKQQSEGLRESYGSIGCCSGECESSKQLNATFQRNSGQVNNFLELEADDRYKVFSRGVELFHEDNKLRFATENKTGLSIQKTAHLAKHHLLETSDKTVDEVVTPRVNIDTFSLNKNFYFSRPDTSTPGINLLKDSPHNDSPERLAAENLNIYPSKSGNAIDKFCQELKFEEGHITENADSAADANTKLMIDLQSPSPHRVDSTTGGRGLDEINVESVSTDDVHRHGLNGGGDHLYRPVTTNLKCGKVASEEHNHLPCAYKGMIENSALLQSKTRDSWSLFMPDNQDPSLQQKGHYQGDNNDNKTRENIIQKTEPVKSATSKLSLTDTDTNYEQIKLCSLLDGVDGFSHGTSVTVLPPARDHTLGKCLLPESGQGSEDSKLPSIKTWDCNKSPPKTGFMNQGLVILSNMMKYIFGVSASRLSDQDSQRQTKGLTDMDTNRKKGEGLAQERINKRAAKAARRGQRRSAAKRGQQAPSSKKNKRKPRQNYEHSTQEIKGDHVKEGFEQNKHIIISDRENLSKGEKILSSQQKHAETDKNSTGSGYFKSNELKSVCESKNVEDTLGTFDRSGKGRLSLSVNAHTTAIDKELSEFFRMSSEHKPIPAASSQFTHSAPVLKIKDIIQTRGTLTVGYQGNSHSQSEFGVVQSQQSKTAVFYDSSDDSTADESEDEIESCGTDMESYDIQRYSLECLLEVVIQRALPFIMTVTLLFSHEGKIGHAFVADFGGTVLARSAGWAIPHADVLAVDRSLTSSYAGMARLAVFQEIFTCIRCHLERPSITGTSERRVLVALRGHRALVVGLGGISHTGSCIKEVQEFAELLRQRGL</sequence>
<dbReference type="EMBL" id="RQTK01000507">
    <property type="protein sequence ID" value="RUS78471.1"/>
    <property type="molecule type" value="Genomic_DNA"/>
</dbReference>
<accession>A0A433TA66</accession>
<feature type="region of interest" description="Disordered" evidence="1">
    <location>
        <begin position="919"/>
        <end position="938"/>
    </location>
</feature>
<dbReference type="Proteomes" id="UP000271974">
    <property type="component" value="Unassembled WGS sequence"/>
</dbReference>
<feature type="compositionally biased region" description="Basic and acidic residues" evidence="1">
    <location>
        <begin position="47"/>
        <end position="61"/>
    </location>
</feature>
<evidence type="ECO:0000256" key="1">
    <source>
        <dbReference type="SAM" id="MobiDB-lite"/>
    </source>
</evidence>
<feature type="region of interest" description="Disordered" evidence="1">
    <location>
        <begin position="676"/>
        <end position="698"/>
    </location>
</feature>
<feature type="compositionally biased region" description="Basic and acidic residues" evidence="1">
    <location>
        <begin position="881"/>
        <end position="898"/>
    </location>
</feature>
<dbReference type="AlphaFoldDB" id="A0A433TA66"/>
<dbReference type="OrthoDB" id="6163174at2759"/>
<organism evidence="2 3">
    <name type="scientific">Elysia chlorotica</name>
    <name type="common">Eastern emerald elysia</name>
    <name type="synonym">Sea slug</name>
    <dbReference type="NCBI Taxonomy" id="188477"/>
    <lineage>
        <taxon>Eukaryota</taxon>
        <taxon>Metazoa</taxon>
        <taxon>Spiralia</taxon>
        <taxon>Lophotrochozoa</taxon>
        <taxon>Mollusca</taxon>
        <taxon>Gastropoda</taxon>
        <taxon>Heterobranchia</taxon>
        <taxon>Euthyneura</taxon>
        <taxon>Panpulmonata</taxon>
        <taxon>Sacoglossa</taxon>
        <taxon>Placobranchoidea</taxon>
        <taxon>Plakobranchidae</taxon>
        <taxon>Elysia</taxon>
    </lineage>
</organism>
<feature type="region of interest" description="Disordered" evidence="1">
    <location>
        <begin position="815"/>
        <end position="898"/>
    </location>
</feature>